<dbReference type="InterPro" id="IPR036425">
    <property type="entry name" value="MoaB/Mog-like_dom_sf"/>
</dbReference>
<comment type="pathway">
    <text evidence="2">Cofactor biosynthesis; molybdopterin biosynthesis.</text>
</comment>
<dbReference type="AlphaFoldDB" id="A0A1H3AX58"/>
<keyword evidence="3" id="KW-0501">Molybdenum cofactor biosynthesis</keyword>
<dbReference type="PANTHER" id="PTHR43764:SF1">
    <property type="entry name" value="MOLYBDOPTERIN MOLYBDOTRANSFERASE"/>
    <property type="match status" value="1"/>
</dbReference>
<protein>
    <submittedName>
        <fullName evidence="5">Molybdopterin adenylyltransferase</fullName>
    </submittedName>
</protein>
<evidence type="ECO:0000259" key="4">
    <source>
        <dbReference type="SMART" id="SM00852"/>
    </source>
</evidence>
<dbReference type="PROSITE" id="PS01078">
    <property type="entry name" value="MOCF_BIOSYNTHESIS_1"/>
    <property type="match status" value="1"/>
</dbReference>
<evidence type="ECO:0000256" key="3">
    <source>
        <dbReference type="ARBA" id="ARBA00023150"/>
    </source>
</evidence>
<evidence type="ECO:0000313" key="5">
    <source>
        <dbReference type="EMBL" id="SDX34320.1"/>
    </source>
</evidence>
<dbReference type="Pfam" id="PF00994">
    <property type="entry name" value="MoCF_biosynth"/>
    <property type="match status" value="1"/>
</dbReference>
<organism evidence="5 6">
    <name type="scientific">Marininema mesophilum</name>
    <dbReference type="NCBI Taxonomy" id="1048340"/>
    <lineage>
        <taxon>Bacteria</taxon>
        <taxon>Bacillati</taxon>
        <taxon>Bacillota</taxon>
        <taxon>Bacilli</taxon>
        <taxon>Bacillales</taxon>
        <taxon>Thermoactinomycetaceae</taxon>
        <taxon>Marininema</taxon>
    </lineage>
</organism>
<name>A0A1H3AX58_9BACL</name>
<evidence type="ECO:0000313" key="6">
    <source>
        <dbReference type="Proteomes" id="UP000198534"/>
    </source>
</evidence>
<comment type="function">
    <text evidence="1">May be involved in the biosynthesis of molybdopterin.</text>
</comment>
<dbReference type="InterPro" id="IPR008284">
    <property type="entry name" value="MoCF_biosynth_CS"/>
</dbReference>
<dbReference type="Proteomes" id="UP000198534">
    <property type="component" value="Unassembled WGS sequence"/>
</dbReference>
<dbReference type="GO" id="GO:0006777">
    <property type="term" value="P:Mo-molybdopterin cofactor biosynthetic process"/>
    <property type="evidence" value="ECO:0007669"/>
    <property type="project" value="UniProtKB-KW"/>
</dbReference>
<dbReference type="EMBL" id="FNNQ01000014">
    <property type="protein sequence ID" value="SDX34320.1"/>
    <property type="molecule type" value="Genomic_DNA"/>
</dbReference>
<dbReference type="STRING" id="1048340.SAMN05444487_11491"/>
<dbReference type="Gene3D" id="3.40.980.10">
    <property type="entry name" value="MoaB/Mog-like domain"/>
    <property type="match status" value="1"/>
</dbReference>
<keyword evidence="5" id="KW-0808">Transferase</keyword>
<sequence>MKRWRVGVLTASDKGARGEREDLSGEEIRSLIPRMDGEVVVSEMIADDWYTIRQRLITFADQIQVDLIVTTGGTGFAPRDVTPEATRSVIDKEAPGLAEAMRMASLKKTRYALLSRAVVGIRGKTLIINLPGSPKAVRECLEAIIDVLPHGLDVLTGHVGDHG</sequence>
<dbReference type="PANTHER" id="PTHR43764">
    <property type="entry name" value="MOLYBDENUM COFACTOR BIOSYNTHESIS"/>
    <property type="match status" value="1"/>
</dbReference>
<dbReference type="SUPFAM" id="SSF53218">
    <property type="entry name" value="Molybdenum cofactor biosynthesis proteins"/>
    <property type="match status" value="1"/>
</dbReference>
<reference evidence="5 6" key="1">
    <citation type="submission" date="2016-10" db="EMBL/GenBank/DDBJ databases">
        <authorList>
            <person name="de Groot N.N."/>
        </authorList>
    </citation>
    <scope>NUCLEOTIDE SEQUENCE [LARGE SCALE GENOMIC DNA]</scope>
    <source>
        <strain evidence="5 6">DSM 45610</strain>
    </source>
</reference>
<proteinExistence type="predicted"/>
<dbReference type="UniPathway" id="UPA00344"/>
<dbReference type="RefSeq" id="WP_091741999.1">
    <property type="nucleotide sequence ID" value="NZ_FNNQ01000014.1"/>
</dbReference>
<dbReference type="OrthoDB" id="9784492at2"/>
<dbReference type="InterPro" id="IPR051920">
    <property type="entry name" value="MPT_Adenylyltrnsfr/MoaC-Rel"/>
</dbReference>
<dbReference type="NCBIfam" id="TIGR00177">
    <property type="entry name" value="molyb_syn"/>
    <property type="match status" value="1"/>
</dbReference>
<evidence type="ECO:0000256" key="1">
    <source>
        <dbReference type="ARBA" id="ARBA00003487"/>
    </source>
</evidence>
<feature type="domain" description="MoaB/Mog" evidence="4">
    <location>
        <begin position="7"/>
        <end position="151"/>
    </location>
</feature>
<evidence type="ECO:0000256" key="2">
    <source>
        <dbReference type="ARBA" id="ARBA00005046"/>
    </source>
</evidence>
<keyword evidence="5" id="KW-0548">Nucleotidyltransferase</keyword>
<dbReference type="InterPro" id="IPR001453">
    <property type="entry name" value="MoaB/Mog_dom"/>
</dbReference>
<dbReference type="CDD" id="cd00886">
    <property type="entry name" value="MogA_MoaB"/>
    <property type="match status" value="1"/>
</dbReference>
<gene>
    <name evidence="5" type="ORF">SAMN05444487_11491</name>
</gene>
<keyword evidence="6" id="KW-1185">Reference proteome</keyword>
<dbReference type="GO" id="GO:0016779">
    <property type="term" value="F:nucleotidyltransferase activity"/>
    <property type="evidence" value="ECO:0007669"/>
    <property type="project" value="UniProtKB-KW"/>
</dbReference>
<dbReference type="SMART" id="SM00852">
    <property type="entry name" value="MoCF_biosynth"/>
    <property type="match status" value="1"/>
</dbReference>
<accession>A0A1H3AX58</accession>